<dbReference type="PANTHER" id="PTHR43547">
    <property type="entry name" value="TWO-COMPONENT HISTIDINE KINASE"/>
    <property type="match status" value="1"/>
</dbReference>
<evidence type="ECO:0000256" key="2">
    <source>
        <dbReference type="ARBA" id="ARBA00004429"/>
    </source>
</evidence>
<dbReference type="Gene3D" id="3.40.50.2300">
    <property type="match status" value="1"/>
</dbReference>
<evidence type="ECO:0000313" key="12">
    <source>
        <dbReference type="Proteomes" id="UP000469385"/>
    </source>
</evidence>
<dbReference type="SUPFAM" id="SSF47384">
    <property type="entry name" value="Homodimeric domain of signal transducing histidine kinase"/>
    <property type="match status" value="1"/>
</dbReference>
<feature type="domain" description="Histidine kinase" evidence="9">
    <location>
        <begin position="428"/>
        <end position="646"/>
    </location>
</feature>
<dbReference type="Pfam" id="PF00072">
    <property type="entry name" value="Response_reg"/>
    <property type="match status" value="1"/>
</dbReference>
<accession>A0A6N8IP42</accession>
<dbReference type="InterPro" id="IPR004358">
    <property type="entry name" value="Sig_transdc_His_kin-like_C"/>
</dbReference>
<dbReference type="GO" id="GO:0005886">
    <property type="term" value="C:plasma membrane"/>
    <property type="evidence" value="ECO:0007669"/>
    <property type="project" value="UniProtKB-SubCell"/>
</dbReference>
<keyword evidence="8" id="KW-0472">Membrane</keyword>
<dbReference type="EMBL" id="WSEL01000003">
    <property type="protein sequence ID" value="MVQ28639.1"/>
    <property type="molecule type" value="Genomic_DNA"/>
</dbReference>
<dbReference type="InterPro" id="IPR005467">
    <property type="entry name" value="His_kinase_dom"/>
</dbReference>
<name>A0A6N8IP42_9BURK</name>
<keyword evidence="12" id="KW-1185">Reference proteome</keyword>
<sequence>MADCAPVCSRSPGLAARVGRHFSSGVAAAAMHLKFLPRPRNLNHVLWWLLAAVITPLLLGTLALLALQTAQENRTASTRLAALAETLVEVTDAEFDRGRAQLDVLAASPQIDRQDWQQLRLFASEITRRVPGSVIVLVGPDGKAQFNTAVNWGDALPNLWQLGEQRLEVNWEGKALPLSSGNLSRQVFQTNRPAYSDLYYGVNVHRPALSLSIPVQRDGQPRYALIFSYPPAVLEDRLRSAVRAPEIRASLIDRRGVVVATNKSSAAHLADKATPIAMEPDRSSGLYRATGRDGKSLMGAWARSPTNGFTVRVSQEHGGHVFPTRITSLAWVLLLLAAMAVSITLAGILSRRLARPLRELGEDALAGRPPPPERDTGIAELDVLAKALREGAVAEQKRVEERTRRRLAESQEVMLRQADRQKDEFLATLAHELRNPLAPIRTAVELIRLRGTADPVVERARAAIERQTLHLSHLVDDLLDVSRITLGRIHLRQEPVNMAEVAAAAVDALSATATRAGLVLEQEIGQPPPWVRGDVTRLTQCVVNLLNNAVKFTAAGGRLGVRVHAQGDQVLVEVRDSGVGISPENLERIFDLFVQERHSGHGGNTGLGIGLALTRRLVELHGGTIRAESKGLGHGSSFCIGLPRIEAPPAIQPPAPESTQMNGQGGRVLVVDDNRDAADTLGELLGMNGYAVVLAHDGESAVRVVREQEPEVVLLDIGLPDIDGYEACRRIRASTDLSQQPLLIALTGWGQQSDQQAAKTAGFDAHLTKPVAPGDLVALLDERLGKGRGPLVLPPEAGLRPGA</sequence>
<keyword evidence="8" id="KW-0812">Transmembrane</keyword>
<keyword evidence="8" id="KW-1133">Transmembrane helix</keyword>
<dbReference type="Pfam" id="PF02518">
    <property type="entry name" value="HATPase_c"/>
    <property type="match status" value="1"/>
</dbReference>
<dbReference type="PRINTS" id="PR00344">
    <property type="entry name" value="BCTRLSENSOR"/>
</dbReference>
<dbReference type="Proteomes" id="UP000469385">
    <property type="component" value="Unassembled WGS sequence"/>
</dbReference>
<dbReference type="Pfam" id="PF00512">
    <property type="entry name" value="HisKA"/>
    <property type="match status" value="1"/>
</dbReference>
<feature type="modified residue" description="4-aspartylphosphate" evidence="7">
    <location>
        <position position="716"/>
    </location>
</feature>
<dbReference type="PROSITE" id="PS50109">
    <property type="entry name" value="HIS_KIN"/>
    <property type="match status" value="1"/>
</dbReference>
<dbReference type="SMART" id="SM00388">
    <property type="entry name" value="HisKA"/>
    <property type="match status" value="1"/>
</dbReference>
<evidence type="ECO:0000256" key="4">
    <source>
        <dbReference type="ARBA" id="ARBA00022553"/>
    </source>
</evidence>
<evidence type="ECO:0000259" key="10">
    <source>
        <dbReference type="PROSITE" id="PS50110"/>
    </source>
</evidence>
<dbReference type="AlphaFoldDB" id="A0A6N8IP42"/>
<dbReference type="EC" id="2.7.13.3" evidence="3"/>
<protein>
    <recommendedName>
        <fullName evidence="3">histidine kinase</fullName>
        <ecNumber evidence="3">2.7.13.3</ecNumber>
    </recommendedName>
</protein>
<evidence type="ECO:0000256" key="1">
    <source>
        <dbReference type="ARBA" id="ARBA00000085"/>
    </source>
</evidence>
<feature type="transmembrane region" description="Helical" evidence="8">
    <location>
        <begin position="45"/>
        <end position="67"/>
    </location>
</feature>
<dbReference type="PANTHER" id="PTHR43547:SF2">
    <property type="entry name" value="HYBRID SIGNAL TRANSDUCTION HISTIDINE KINASE C"/>
    <property type="match status" value="1"/>
</dbReference>
<comment type="catalytic activity">
    <reaction evidence="1">
        <text>ATP + protein L-histidine = ADP + protein N-phospho-L-histidine.</text>
        <dbReference type="EC" id="2.7.13.3"/>
    </reaction>
</comment>
<dbReference type="PROSITE" id="PS50110">
    <property type="entry name" value="RESPONSE_REGULATORY"/>
    <property type="match status" value="1"/>
</dbReference>
<dbReference type="InterPro" id="IPR036890">
    <property type="entry name" value="HATPase_C_sf"/>
</dbReference>
<comment type="caution">
    <text evidence="11">The sequence shown here is derived from an EMBL/GenBank/DDBJ whole genome shotgun (WGS) entry which is preliminary data.</text>
</comment>
<dbReference type="SUPFAM" id="SSF52172">
    <property type="entry name" value="CheY-like"/>
    <property type="match status" value="1"/>
</dbReference>
<dbReference type="InterPro" id="IPR036097">
    <property type="entry name" value="HisK_dim/P_sf"/>
</dbReference>
<dbReference type="CDD" id="cd00082">
    <property type="entry name" value="HisKA"/>
    <property type="match status" value="1"/>
</dbReference>
<dbReference type="SUPFAM" id="SSF55874">
    <property type="entry name" value="ATPase domain of HSP90 chaperone/DNA topoisomerase II/histidine kinase"/>
    <property type="match status" value="1"/>
</dbReference>
<dbReference type="Gene3D" id="3.30.565.10">
    <property type="entry name" value="Histidine kinase-like ATPase, C-terminal domain"/>
    <property type="match status" value="1"/>
</dbReference>
<gene>
    <name evidence="11" type="ORF">GON04_04235</name>
</gene>
<dbReference type="InterPro" id="IPR003661">
    <property type="entry name" value="HisK_dim/P_dom"/>
</dbReference>
<dbReference type="InterPro" id="IPR011006">
    <property type="entry name" value="CheY-like_superfamily"/>
</dbReference>
<evidence type="ECO:0000259" key="9">
    <source>
        <dbReference type="PROSITE" id="PS50109"/>
    </source>
</evidence>
<keyword evidence="5" id="KW-0808">Transferase</keyword>
<proteinExistence type="predicted"/>
<dbReference type="CDD" id="cd17580">
    <property type="entry name" value="REC_2_DhkD-like"/>
    <property type="match status" value="1"/>
</dbReference>
<reference evidence="11 12" key="1">
    <citation type="submission" date="2019-12" db="EMBL/GenBank/DDBJ databases">
        <authorList>
            <person name="Huq M.A."/>
        </authorList>
    </citation>
    <scope>NUCLEOTIDE SEQUENCE [LARGE SCALE GENOMIC DNA]</scope>
    <source>
        <strain evidence="11 12">MAH-25</strain>
    </source>
</reference>
<organism evidence="11 12">
    <name type="scientific">Ramlibacter pinisoli</name>
    <dbReference type="NCBI Taxonomy" id="2682844"/>
    <lineage>
        <taxon>Bacteria</taxon>
        <taxon>Pseudomonadati</taxon>
        <taxon>Pseudomonadota</taxon>
        <taxon>Betaproteobacteria</taxon>
        <taxon>Burkholderiales</taxon>
        <taxon>Comamonadaceae</taxon>
        <taxon>Ramlibacter</taxon>
    </lineage>
</organism>
<evidence type="ECO:0000256" key="5">
    <source>
        <dbReference type="ARBA" id="ARBA00022679"/>
    </source>
</evidence>
<comment type="subcellular location">
    <subcellularLocation>
        <location evidence="2">Cell inner membrane</location>
        <topology evidence="2">Multi-pass membrane protein</topology>
    </subcellularLocation>
</comment>
<dbReference type="FunFam" id="3.30.565.10:FF:000006">
    <property type="entry name" value="Sensor histidine kinase WalK"/>
    <property type="match status" value="1"/>
</dbReference>
<dbReference type="Gene3D" id="1.10.287.130">
    <property type="match status" value="1"/>
</dbReference>
<keyword evidence="6" id="KW-0418">Kinase</keyword>
<evidence type="ECO:0000256" key="7">
    <source>
        <dbReference type="PROSITE-ProRule" id="PRU00169"/>
    </source>
</evidence>
<evidence type="ECO:0000256" key="6">
    <source>
        <dbReference type="ARBA" id="ARBA00022777"/>
    </source>
</evidence>
<dbReference type="CDD" id="cd18774">
    <property type="entry name" value="PDC2_HK_sensor"/>
    <property type="match status" value="1"/>
</dbReference>
<dbReference type="InterPro" id="IPR003594">
    <property type="entry name" value="HATPase_dom"/>
</dbReference>
<feature type="transmembrane region" description="Helical" evidence="8">
    <location>
        <begin position="329"/>
        <end position="349"/>
    </location>
</feature>
<evidence type="ECO:0000256" key="3">
    <source>
        <dbReference type="ARBA" id="ARBA00012438"/>
    </source>
</evidence>
<feature type="domain" description="Response regulatory" evidence="10">
    <location>
        <begin position="667"/>
        <end position="784"/>
    </location>
</feature>
<dbReference type="SMART" id="SM00387">
    <property type="entry name" value="HATPase_c"/>
    <property type="match status" value="1"/>
</dbReference>
<evidence type="ECO:0000256" key="8">
    <source>
        <dbReference type="SAM" id="Phobius"/>
    </source>
</evidence>
<dbReference type="GO" id="GO:0000155">
    <property type="term" value="F:phosphorelay sensor kinase activity"/>
    <property type="evidence" value="ECO:0007669"/>
    <property type="project" value="InterPro"/>
</dbReference>
<dbReference type="SMART" id="SM00448">
    <property type="entry name" value="REC"/>
    <property type="match status" value="1"/>
</dbReference>
<dbReference type="InterPro" id="IPR001789">
    <property type="entry name" value="Sig_transdc_resp-reg_receiver"/>
</dbReference>
<evidence type="ECO:0000313" key="11">
    <source>
        <dbReference type="EMBL" id="MVQ28639.1"/>
    </source>
</evidence>
<keyword evidence="4 7" id="KW-0597">Phosphoprotein</keyword>